<comment type="caution">
    <text evidence="2">The sequence shown here is derived from an EMBL/GenBank/DDBJ whole genome shotgun (WGS) entry which is preliminary data.</text>
</comment>
<dbReference type="AlphaFoldDB" id="A0A8T9C9N9"/>
<gene>
    <name evidence="2" type="ORF">LSUE1_G001395</name>
</gene>
<feature type="compositionally biased region" description="Basic and acidic residues" evidence="1">
    <location>
        <begin position="214"/>
        <end position="224"/>
    </location>
</feature>
<protein>
    <submittedName>
        <fullName evidence="2">Uncharacterized protein</fullName>
    </submittedName>
</protein>
<sequence length="237" mass="26624">MLHIIPCSDLNGGSSHDVEYLARNAGRTRQDASLTSLKPFTTSSFPSQIRASPSTRIARGLFNTLRTLSPHVDYSALTYKRTASAVEAPIEAPAAKRRETLPAADVAETPKGESNLQTPPPQRVYAVILKTLARTCIPYCYTDEETEDVLELYAGLDDANNRVLKEWEESDIRDIYHWEVQNSFEAGREMWQAVDMYGEGAGVQVYVKEWEVKRPGSEPKREWKGPAPGGERYGRFR</sequence>
<feature type="region of interest" description="Disordered" evidence="1">
    <location>
        <begin position="214"/>
        <end position="237"/>
    </location>
</feature>
<dbReference type="OrthoDB" id="10382343at2759"/>
<evidence type="ECO:0000313" key="2">
    <source>
        <dbReference type="EMBL" id="TVY82435.1"/>
    </source>
</evidence>
<evidence type="ECO:0000313" key="3">
    <source>
        <dbReference type="Proteomes" id="UP000469558"/>
    </source>
</evidence>
<accession>A0A8T9C9N9</accession>
<organism evidence="2 3">
    <name type="scientific">Lachnellula suecica</name>
    <dbReference type="NCBI Taxonomy" id="602035"/>
    <lineage>
        <taxon>Eukaryota</taxon>
        <taxon>Fungi</taxon>
        <taxon>Dikarya</taxon>
        <taxon>Ascomycota</taxon>
        <taxon>Pezizomycotina</taxon>
        <taxon>Leotiomycetes</taxon>
        <taxon>Helotiales</taxon>
        <taxon>Lachnaceae</taxon>
        <taxon>Lachnellula</taxon>
    </lineage>
</organism>
<evidence type="ECO:0000256" key="1">
    <source>
        <dbReference type="SAM" id="MobiDB-lite"/>
    </source>
</evidence>
<dbReference type="EMBL" id="QGMK01000319">
    <property type="protein sequence ID" value="TVY82435.1"/>
    <property type="molecule type" value="Genomic_DNA"/>
</dbReference>
<keyword evidence="3" id="KW-1185">Reference proteome</keyword>
<feature type="region of interest" description="Disordered" evidence="1">
    <location>
        <begin position="90"/>
        <end position="119"/>
    </location>
</feature>
<reference evidence="2 3" key="1">
    <citation type="submission" date="2018-05" db="EMBL/GenBank/DDBJ databases">
        <title>Genome sequencing and assembly of the regulated plant pathogen Lachnellula willkommii and related sister species for the development of diagnostic species identification markers.</title>
        <authorList>
            <person name="Giroux E."/>
            <person name="Bilodeau G."/>
        </authorList>
    </citation>
    <scope>NUCLEOTIDE SEQUENCE [LARGE SCALE GENOMIC DNA]</scope>
    <source>
        <strain evidence="2 3">CBS 268.59</strain>
    </source>
</reference>
<name>A0A8T9C9N9_9HELO</name>
<dbReference type="Proteomes" id="UP000469558">
    <property type="component" value="Unassembled WGS sequence"/>
</dbReference>
<proteinExistence type="predicted"/>